<name>A0ABW4HST9_9BACI</name>
<gene>
    <name evidence="1" type="ORF">ACFSBH_13310</name>
</gene>
<dbReference type="RefSeq" id="WP_379597970.1">
    <property type="nucleotide sequence ID" value="NZ_JBHUDE010000118.1"/>
</dbReference>
<proteinExistence type="predicted"/>
<dbReference type="EMBL" id="JBHUDE010000118">
    <property type="protein sequence ID" value="MFD1608606.1"/>
    <property type="molecule type" value="Genomic_DNA"/>
</dbReference>
<sequence length="64" mass="7553">DLVPRVRRSTPTTVIIKPYKKRSTSNFWLTLYYEQVQEENKQPSVIIFTFGNLNVICSFATQVW</sequence>
<accession>A0ABW4HST9</accession>
<reference evidence="2" key="1">
    <citation type="journal article" date="2019" name="Int. J. Syst. Evol. Microbiol.">
        <title>The Global Catalogue of Microorganisms (GCM) 10K type strain sequencing project: providing services to taxonomists for standard genome sequencing and annotation.</title>
        <authorList>
            <consortium name="The Broad Institute Genomics Platform"/>
            <consortium name="The Broad Institute Genome Sequencing Center for Infectious Disease"/>
            <person name="Wu L."/>
            <person name="Ma J."/>
        </authorList>
    </citation>
    <scope>NUCLEOTIDE SEQUENCE [LARGE SCALE GENOMIC DNA]</scope>
    <source>
        <strain evidence="2">CGMCC 1.12376</strain>
    </source>
</reference>
<protein>
    <submittedName>
        <fullName evidence="1">Uncharacterized protein</fullName>
    </submittedName>
</protein>
<feature type="non-terminal residue" evidence="1">
    <location>
        <position position="1"/>
    </location>
</feature>
<organism evidence="1 2">
    <name type="scientific">Oceanobacillus luteolus</name>
    <dbReference type="NCBI Taxonomy" id="1274358"/>
    <lineage>
        <taxon>Bacteria</taxon>
        <taxon>Bacillati</taxon>
        <taxon>Bacillota</taxon>
        <taxon>Bacilli</taxon>
        <taxon>Bacillales</taxon>
        <taxon>Bacillaceae</taxon>
        <taxon>Oceanobacillus</taxon>
    </lineage>
</organism>
<evidence type="ECO:0000313" key="2">
    <source>
        <dbReference type="Proteomes" id="UP001597221"/>
    </source>
</evidence>
<comment type="caution">
    <text evidence="1">The sequence shown here is derived from an EMBL/GenBank/DDBJ whole genome shotgun (WGS) entry which is preliminary data.</text>
</comment>
<dbReference type="Proteomes" id="UP001597221">
    <property type="component" value="Unassembled WGS sequence"/>
</dbReference>
<keyword evidence="2" id="KW-1185">Reference proteome</keyword>
<evidence type="ECO:0000313" key="1">
    <source>
        <dbReference type="EMBL" id="MFD1608606.1"/>
    </source>
</evidence>